<proteinExistence type="predicted"/>
<reference evidence="5" key="1">
    <citation type="journal article" date="2019" name="Int. J. Syst. Evol. Microbiol.">
        <title>The Global Catalogue of Microorganisms (GCM) 10K type strain sequencing project: providing services to taxonomists for standard genome sequencing and annotation.</title>
        <authorList>
            <consortium name="The Broad Institute Genomics Platform"/>
            <consortium name="The Broad Institute Genome Sequencing Center for Infectious Disease"/>
            <person name="Wu L."/>
            <person name="Ma J."/>
        </authorList>
    </citation>
    <scope>NUCLEOTIDE SEQUENCE [LARGE SCALE GENOMIC DNA]</scope>
    <source>
        <strain evidence="5">JCM 1405</strain>
    </source>
</reference>
<name>A0ABP3UEN0_9CLOT</name>
<evidence type="ECO:0000259" key="2">
    <source>
        <dbReference type="Pfam" id="PF13791"/>
    </source>
</evidence>
<feature type="domain" description="Sigma factor regulator C-terminal" evidence="2">
    <location>
        <begin position="162"/>
        <end position="312"/>
    </location>
</feature>
<gene>
    <name evidence="4" type="ORF">GCM10008905_29870</name>
</gene>
<dbReference type="InterPro" id="IPR029101">
    <property type="entry name" value="Sigma_reg_N"/>
</dbReference>
<dbReference type="Pfam" id="PF13800">
    <property type="entry name" value="Sigma_reg_N"/>
    <property type="match status" value="1"/>
</dbReference>
<accession>A0ABP3UEN0</accession>
<dbReference type="Pfam" id="PF13791">
    <property type="entry name" value="Sigma_reg_C"/>
    <property type="match status" value="1"/>
</dbReference>
<keyword evidence="1" id="KW-0472">Membrane</keyword>
<dbReference type="InterPro" id="IPR025672">
    <property type="entry name" value="Sigma_reg_C_dom"/>
</dbReference>
<feature type="transmembrane region" description="Helical" evidence="1">
    <location>
        <begin position="27"/>
        <end position="48"/>
    </location>
</feature>
<feature type="domain" description="Sigma factor regulator N-terminal" evidence="3">
    <location>
        <begin position="17"/>
        <end position="98"/>
    </location>
</feature>
<evidence type="ECO:0000256" key="1">
    <source>
        <dbReference type="SAM" id="Phobius"/>
    </source>
</evidence>
<evidence type="ECO:0000259" key="3">
    <source>
        <dbReference type="Pfam" id="PF13800"/>
    </source>
</evidence>
<keyword evidence="1" id="KW-0812">Transmembrane</keyword>
<keyword evidence="1" id="KW-1133">Transmembrane helix</keyword>
<keyword evidence="5" id="KW-1185">Reference proteome</keyword>
<evidence type="ECO:0000313" key="5">
    <source>
        <dbReference type="Proteomes" id="UP001500339"/>
    </source>
</evidence>
<dbReference type="EMBL" id="BAAACF010000006">
    <property type="protein sequence ID" value="GAA0729629.1"/>
    <property type="molecule type" value="Genomic_DNA"/>
</dbReference>
<organism evidence="4 5">
    <name type="scientific">Clostridium malenominatum</name>
    <dbReference type="NCBI Taxonomy" id="1539"/>
    <lineage>
        <taxon>Bacteria</taxon>
        <taxon>Bacillati</taxon>
        <taxon>Bacillota</taxon>
        <taxon>Clostridia</taxon>
        <taxon>Eubacteriales</taxon>
        <taxon>Clostridiaceae</taxon>
        <taxon>Clostridium</taxon>
    </lineage>
</organism>
<protein>
    <submittedName>
        <fullName evidence="4">Anti-sigma factor</fullName>
    </submittedName>
</protein>
<sequence length="318" mass="36704">MEDKNIDEIFDDEKLNKVIKKGKRKSLIKTVIISLVVLVVGAIGNVFLCMKMSDKANKNNDTWIKLTVPNGYVSRGMYTIGFLGGRVDYKISRRIGEVSVILEERSNSYGIIPDLMITTYTGSGGHKSGEWPKSFWENGYRKMMFFHPKVQYKEYKNDLKELEKLPDEKLIEVALSFDKPYKFHQVVDIIPNSNISWYWVDTFSEDEIKNHKNEVADYDPMASYIRESEILGVSVRHREFYSSSDFKSDYSKFIDELRSVNYEELSKKYMNLKNKGMEDSQNVDILGVIVYGTKEELKPLIGNSKIKASSFGVITDTY</sequence>
<dbReference type="RefSeq" id="WP_343770951.1">
    <property type="nucleotide sequence ID" value="NZ_BAAACF010000006.1"/>
</dbReference>
<evidence type="ECO:0000313" key="4">
    <source>
        <dbReference type="EMBL" id="GAA0729629.1"/>
    </source>
</evidence>
<dbReference type="Proteomes" id="UP001500339">
    <property type="component" value="Unassembled WGS sequence"/>
</dbReference>
<comment type="caution">
    <text evidence="4">The sequence shown here is derived from an EMBL/GenBank/DDBJ whole genome shotgun (WGS) entry which is preliminary data.</text>
</comment>